<dbReference type="Proteomes" id="UP001279734">
    <property type="component" value="Unassembled WGS sequence"/>
</dbReference>
<comment type="caution">
    <text evidence="11">The sequence shown here is derived from an EMBL/GenBank/DDBJ whole genome shotgun (WGS) entry which is preliminary data.</text>
</comment>
<keyword evidence="12" id="KW-1185">Reference proteome</keyword>
<dbReference type="GO" id="GO:0000049">
    <property type="term" value="F:tRNA binding"/>
    <property type="evidence" value="ECO:0007669"/>
    <property type="project" value="UniProtKB-KW"/>
</dbReference>
<evidence type="ECO:0000256" key="1">
    <source>
        <dbReference type="ARBA" id="ARBA00008226"/>
    </source>
</evidence>
<evidence type="ECO:0000256" key="7">
    <source>
        <dbReference type="ARBA" id="ARBA00022884"/>
    </source>
</evidence>
<accession>A0AAD3RZD2</accession>
<dbReference type="PANTHER" id="PTHR11777">
    <property type="entry name" value="ALANYL-TRNA SYNTHETASE"/>
    <property type="match status" value="1"/>
</dbReference>
<dbReference type="InterPro" id="IPR045864">
    <property type="entry name" value="aa-tRNA-synth_II/BPL/LPL"/>
</dbReference>
<evidence type="ECO:0000256" key="9">
    <source>
        <dbReference type="ARBA" id="ARBA00023146"/>
    </source>
</evidence>
<dbReference type="PANTHER" id="PTHR11777:SF9">
    <property type="entry name" value="ALANINE--TRNA LIGASE, CYTOPLASMIC"/>
    <property type="match status" value="1"/>
</dbReference>
<protein>
    <recommendedName>
        <fullName evidence="2">alanine--tRNA ligase</fullName>
        <ecNumber evidence="2">6.1.1.7</ecNumber>
    </recommendedName>
</protein>
<comment type="similarity">
    <text evidence="1">Belongs to the class-II aminoacyl-tRNA synthetase family.</text>
</comment>
<dbReference type="Gene3D" id="3.30.930.10">
    <property type="entry name" value="Bira Bifunctional Protein, Domain 2"/>
    <property type="match status" value="1"/>
</dbReference>
<dbReference type="EMBL" id="BSYO01000003">
    <property type="protein sequence ID" value="GMH01503.1"/>
    <property type="molecule type" value="Genomic_DNA"/>
</dbReference>
<feature type="domain" description="Alanyl-transfer RNA synthetases family profile" evidence="10">
    <location>
        <begin position="15"/>
        <end position="250"/>
    </location>
</feature>
<organism evidence="11 12">
    <name type="scientific">Nepenthes gracilis</name>
    <name type="common">Slender pitcher plant</name>
    <dbReference type="NCBI Taxonomy" id="150966"/>
    <lineage>
        <taxon>Eukaryota</taxon>
        <taxon>Viridiplantae</taxon>
        <taxon>Streptophyta</taxon>
        <taxon>Embryophyta</taxon>
        <taxon>Tracheophyta</taxon>
        <taxon>Spermatophyta</taxon>
        <taxon>Magnoliopsida</taxon>
        <taxon>eudicotyledons</taxon>
        <taxon>Gunneridae</taxon>
        <taxon>Pentapetalae</taxon>
        <taxon>Caryophyllales</taxon>
        <taxon>Nepenthaceae</taxon>
        <taxon>Nepenthes</taxon>
    </lineage>
</organism>
<dbReference type="GO" id="GO:0005524">
    <property type="term" value="F:ATP binding"/>
    <property type="evidence" value="ECO:0007669"/>
    <property type="project" value="UniProtKB-KW"/>
</dbReference>
<dbReference type="Pfam" id="PF01411">
    <property type="entry name" value="tRNA-synt_2c"/>
    <property type="match status" value="1"/>
</dbReference>
<dbReference type="InterPro" id="IPR018164">
    <property type="entry name" value="Ala-tRNA-synth_IIc_N"/>
</dbReference>
<keyword evidence="9" id="KW-0030">Aminoacyl-tRNA synthetase</keyword>
<dbReference type="InterPro" id="IPR002318">
    <property type="entry name" value="Ala-tRNA-lgiase_IIc"/>
</dbReference>
<keyword evidence="5" id="KW-0547">Nucleotide-binding</keyword>
<keyword evidence="6" id="KW-0067">ATP-binding</keyword>
<dbReference type="GO" id="GO:0004813">
    <property type="term" value="F:alanine-tRNA ligase activity"/>
    <property type="evidence" value="ECO:0007669"/>
    <property type="project" value="UniProtKB-EC"/>
</dbReference>
<evidence type="ECO:0000313" key="11">
    <source>
        <dbReference type="EMBL" id="GMH01503.1"/>
    </source>
</evidence>
<keyword evidence="3" id="KW-0820">tRNA-binding</keyword>
<dbReference type="PROSITE" id="PS50860">
    <property type="entry name" value="AA_TRNA_LIGASE_II_ALA"/>
    <property type="match status" value="1"/>
</dbReference>
<evidence type="ECO:0000256" key="4">
    <source>
        <dbReference type="ARBA" id="ARBA00022598"/>
    </source>
</evidence>
<evidence type="ECO:0000256" key="8">
    <source>
        <dbReference type="ARBA" id="ARBA00022917"/>
    </source>
</evidence>
<gene>
    <name evidence="11" type="ORF">Nepgr_003342</name>
</gene>
<dbReference type="InterPro" id="IPR018165">
    <property type="entry name" value="Ala-tRNA-synth_IIc_core"/>
</dbReference>
<evidence type="ECO:0000259" key="10">
    <source>
        <dbReference type="PROSITE" id="PS50860"/>
    </source>
</evidence>
<dbReference type="PRINTS" id="PR00980">
    <property type="entry name" value="TRNASYNTHALA"/>
</dbReference>
<keyword evidence="4" id="KW-0436">Ligase</keyword>
<evidence type="ECO:0000256" key="5">
    <source>
        <dbReference type="ARBA" id="ARBA00022741"/>
    </source>
</evidence>
<dbReference type="InterPro" id="IPR050058">
    <property type="entry name" value="Ala-tRNA_ligase"/>
</dbReference>
<proteinExistence type="inferred from homology"/>
<name>A0AAD3RZD2_NEPGR</name>
<dbReference type="GO" id="GO:0005829">
    <property type="term" value="C:cytosol"/>
    <property type="evidence" value="ECO:0007669"/>
    <property type="project" value="TreeGrafter"/>
</dbReference>
<keyword evidence="7" id="KW-0694">RNA-binding</keyword>
<dbReference type="GO" id="GO:0006419">
    <property type="term" value="P:alanyl-tRNA aminoacylation"/>
    <property type="evidence" value="ECO:0007669"/>
    <property type="project" value="InterPro"/>
</dbReference>
<sequence length="250" mass="28203">MIPSLPLSSVSLLVYGYRASNPYFKLKASECLFSFPLNLQSLFFSPRRSNVAKPASVFLLLRPLFTSLPSFCSSRKMCYVKMALQQIGVPVEHIKRMGQDDNFWSSGVTGPCGPCSDSYYDFHPERGCSDDLGDDSKFIEFYNLVFMQYNKKEDGSLEPLKQRNIDTGLGLERMARILQKVPNNYETYLIYPIIKRASVLANVSYALGDDSTKLKLKNCSSMFSVLVLEKVKTEVNLNVKGLGSYLSKEK</sequence>
<evidence type="ECO:0000256" key="2">
    <source>
        <dbReference type="ARBA" id="ARBA00013168"/>
    </source>
</evidence>
<evidence type="ECO:0000313" key="12">
    <source>
        <dbReference type="Proteomes" id="UP001279734"/>
    </source>
</evidence>
<keyword evidence="8" id="KW-0648">Protein biosynthesis</keyword>
<evidence type="ECO:0000256" key="6">
    <source>
        <dbReference type="ARBA" id="ARBA00022840"/>
    </source>
</evidence>
<evidence type="ECO:0000256" key="3">
    <source>
        <dbReference type="ARBA" id="ARBA00022555"/>
    </source>
</evidence>
<dbReference type="AlphaFoldDB" id="A0AAD3RZD2"/>
<dbReference type="EC" id="6.1.1.7" evidence="2"/>
<dbReference type="SUPFAM" id="SSF55681">
    <property type="entry name" value="Class II aaRS and biotin synthetases"/>
    <property type="match status" value="1"/>
</dbReference>
<reference evidence="11" key="1">
    <citation type="submission" date="2023-05" db="EMBL/GenBank/DDBJ databases">
        <title>Nepenthes gracilis genome sequencing.</title>
        <authorList>
            <person name="Fukushima K."/>
        </authorList>
    </citation>
    <scope>NUCLEOTIDE SEQUENCE</scope>
    <source>
        <strain evidence="11">SING2019-196</strain>
    </source>
</reference>
<dbReference type="GO" id="GO:0002161">
    <property type="term" value="F:aminoacyl-tRNA deacylase activity"/>
    <property type="evidence" value="ECO:0007669"/>
    <property type="project" value="TreeGrafter"/>
</dbReference>